<accession>A0A3M7QML3</accession>
<dbReference type="AlphaFoldDB" id="A0A3M7QML3"/>
<comment type="caution">
    <text evidence="1">The sequence shown here is derived from an EMBL/GenBank/DDBJ whole genome shotgun (WGS) entry which is preliminary data.</text>
</comment>
<proteinExistence type="predicted"/>
<name>A0A3M7QML3_BRAPC</name>
<evidence type="ECO:0000313" key="1">
    <source>
        <dbReference type="EMBL" id="RNA12523.1"/>
    </source>
</evidence>
<dbReference type="Proteomes" id="UP000276133">
    <property type="component" value="Unassembled WGS sequence"/>
</dbReference>
<dbReference type="EMBL" id="REGN01005669">
    <property type="protein sequence ID" value="RNA12523.1"/>
    <property type="molecule type" value="Genomic_DNA"/>
</dbReference>
<protein>
    <submittedName>
        <fullName evidence="1">Uncharacterized protein</fullName>
    </submittedName>
</protein>
<organism evidence="1 2">
    <name type="scientific">Brachionus plicatilis</name>
    <name type="common">Marine rotifer</name>
    <name type="synonym">Brachionus muelleri</name>
    <dbReference type="NCBI Taxonomy" id="10195"/>
    <lineage>
        <taxon>Eukaryota</taxon>
        <taxon>Metazoa</taxon>
        <taxon>Spiralia</taxon>
        <taxon>Gnathifera</taxon>
        <taxon>Rotifera</taxon>
        <taxon>Eurotatoria</taxon>
        <taxon>Monogononta</taxon>
        <taxon>Pseudotrocha</taxon>
        <taxon>Ploima</taxon>
        <taxon>Brachionidae</taxon>
        <taxon>Brachionus</taxon>
    </lineage>
</organism>
<gene>
    <name evidence="1" type="ORF">BpHYR1_004431</name>
</gene>
<sequence>MMNEKIDSLIRLRNRNVPRYLPIPKNYLRKFSNEIRRHGDEHDEEKYESYKKGKKHCKQRLHTDLDCKPLKHLHKEQHLTKQLFDEIKAGKFFERCKKERLKDERIKAHLKTYVKSSQLDFLDGLIEIFDDKQKEIISNDSETENN</sequence>
<evidence type="ECO:0000313" key="2">
    <source>
        <dbReference type="Proteomes" id="UP000276133"/>
    </source>
</evidence>
<reference evidence="1 2" key="1">
    <citation type="journal article" date="2018" name="Sci. Rep.">
        <title>Genomic signatures of local adaptation to the degree of environmental predictability in rotifers.</title>
        <authorList>
            <person name="Franch-Gras L."/>
            <person name="Hahn C."/>
            <person name="Garcia-Roger E.M."/>
            <person name="Carmona M.J."/>
            <person name="Serra M."/>
            <person name="Gomez A."/>
        </authorList>
    </citation>
    <scope>NUCLEOTIDE SEQUENCE [LARGE SCALE GENOMIC DNA]</scope>
    <source>
        <strain evidence="1">HYR1</strain>
    </source>
</reference>
<keyword evidence="2" id="KW-1185">Reference proteome</keyword>